<sequence>MGVAIFNNGFLLVGERVKDWSEVWYRPSQEPNEGAELRVPIQLFGSSSLGEDPEPRAPMPGEVKWFSQFDIKNMESNDSRERLLMQEQTLYDAWLYMSEMDEREVRGLEQDFNRPKERRWQSWFMHAVRAKRLQFQRAAQVAGVPTVQGSDIDGSLFGADFEDHMQQTIRKRGRMMQPPRRGALDRKRKGNGTPTNARKQKKQKPTSKNARATTATQELEEPAMSGGIRRSVSTAPLLDPTHDLNRPNGLEYILGGIPSRRSMSEGFKGSDNSSSFSHDYEEISDDDDNPAERHSEIYDPSPPEDFRSGSARPVVSPASRLGEGLTGFSMRRQQTHLQRSRSGSVNRGTMPTQPGLGRSDREGSVIGNADRTNSGLSDDDALQHALRASMQPEDLAWIREQTRVSLERDDTTYDVQDGAEMLGDVQDLTDDPVEPEESTDAPVEPPQTDAGNLSADATH</sequence>
<feature type="compositionally biased region" description="Acidic residues" evidence="1">
    <location>
        <begin position="427"/>
        <end position="439"/>
    </location>
</feature>
<protein>
    <submittedName>
        <fullName evidence="2">Uncharacterized protein</fullName>
    </submittedName>
</protein>
<dbReference type="AlphaFoldDB" id="A0A9Q9EJK2"/>
<reference evidence="2" key="1">
    <citation type="submission" date="2022-06" db="EMBL/GenBank/DDBJ databases">
        <title>Complete genome sequences of two strains of the flax pathogen Septoria linicola.</title>
        <authorList>
            <person name="Lapalu N."/>
            <person name="Simon A."/>
            <person name="Demenou B."/>
            <person name="Paumier D."/>
            <person name="Guillot M.-P."/>
            <person name="Gout L."/>
            <person name="Valade R."/>
        </authorList>
    </citation>
    <scope>NUCLEOTIDE SEQUENCE</scope>
    <source>
        <strain evidence="2">SE15195</strain>
    </source>
</reference>
<evidence type="ECO:0000256" key="1">
    <source>
        <dbReference type="SAM" id="MobiDB-lite"/>
    </source>
</evidence>
<accession>A0A9Q9EJK2</accession>
<keyword evidence="3" id="KW-1185">Reference proteome</keyword>
<proteinExistence type="predicted"/>
<feature type="region of interest" description="Disordered" evidence="1">
    <location>
        <begin position="169"/>
        <end position="228"/>
    </location>
</feature>
<feature type="region of interest" description="Disordered" evidence="1">
    <location>
        <begin position="408"/>
        <end position="459"/>
    </location>
</feature>
<feature type="compositionally biased region" description="Polar residues" evidence="1">
    <location>
        <begin position="206"/>
        <end position="217"/>
    </location>
</feature>
<feature type="compositionally biased region" description="Polar residues" evidence="1">
    <location>
        <begin position="331"/>
        <end position="352"/>
    </location>
</feature>
<feature type="region of interest" description="Disordered" evidence="1">
    <location>
        <begin position="259"/>
        <end position="392"/>
    </location>
</feature>
<name>A0A9Q9EJK2_9PEZI</name>
<organism evidence="2 3">
    <name type="scientific">Septoria linicola</name>
    <dbReference type="NCBI Taxonomy" id="215465"/>
    <lineage>
        <taxon>Eukaryota</taxon>
        <taxon>Fungi</taxon>
        <taxon>Dikarya</taxon>
        <taxon>Ascomycota</taxon>
        <taxon>Pezizomycotina</taxon>
        <taxon>Dothideomycetes</taxon>
        <taxon>Dothideomycetidae</taxon>
        <taxon>Mycosphaerellales</taxon>
        <taxon>Mycosphaerellaceae</taxon>
        <taxon>Septoria</taxon>
    </lineage>
</organism>
<evidence type="ECO:0000313" key="3">
    <source>
        <dbReference type="Proteomes" id="UP001056384"/>
    </source>
</evidence>
<dbReference type="Proteomes" id="UP001056384">
    <property type="component" value="Chromosome 5"/>
</dbReference>
<feature type="compositionally biased region" description="Polar residues" evidence="1">
    <location>
        <begin position="449"/>
        <end position="459"/>
    </location>
</feature>
<evidence type="ECO:0000313" key="2">
    <source>
        <dbReference type="EMBL" id="USW53115.1"/>
    </source>
</evidence>
<dbReference type="EMBL" id="CP099422">
    <property type="protein sequence ID" value="USW53115.1"/>
    <property type="molecule type" value="Genomic_DNA"/>
</dbReference>
<gene>
    <name evidence="2" type="ORF">Slin15195_G064340</name>
</gene>